<proteinExistence type="predicted"/>
<gene>
    <name evidence="1" type="ordered locus">VIT_09s0054g01300</name>
</gene>
<dbReference type="EMBL" id="FN594972">
    <property type="protein sequence ID" value="CCB45031.1"/>
    <property type="molecule type" value="Genomic_DNA"/>
</dbReference>
<name>F6GYJ5_VITVI</name>
<accession>F6GYJ5</accession>
<reference evidence="2" key="1">
    <citation type="journal article" date="2007" name="Nature">
        <title>The grapevine genome sequence suggests ancestral hexaploidization in major angiosperm phyla.</title>
        <authorList>
            <consortium name="The French-Italian Public Consortium for Grapevine Genome Characterization."/>
            <person name="Jaillon O."/>
            <person name="Aury J.-M."/>
            <person name="Noel B."/>
            <person name="Policriti A."/>
            <person name="Clepet C."/>
            <person name="Casagrande A."/>
            <person name="Choisne N."/>
            <person name="Aubourg S."/>
            <person name="Vitulo N."/>
            <person name="Jubin C."/>
            <person name="Vezzi A."/>
            <person name="Legeai F."/>
            <person name="Hugueney P."/>
            <person name="Dasilva C."/>
            <person name="Horner D."/>
            <person name="Mica E."/>
            <person name="Jublot D."/>
            <person name="Poulain J."/>
            <person name="Bruyere C."/>
            <person name="Billault A."/>
            <person name="Segurens B."/>
            <person name="Gouyvenoux M."/>
            <person name="Ugarte E."/>
            <person name="Cattonaro F."/>
            <person name="Anthouard V."/>
            <person name="Vico V."/>
            <person name="Del Fabbro C."/>
            <person name="Alaux M."/>
            <person name="Di Gaspero G."/>
            <person name="Dumas V."/>
            <person name="Felice N."/>
            <person name="Paillard S."/>
            <person name="Juman I."/>
            <person name="Moroldo M."/>
            <person name="Scalabrin S."/>
            <person name="Canaguier A."/>
            <person name="Le Clainche I."/>
            <person name="Malacrida G."/>
            <person name="Durand E."/>
            <person name="Pesole G."/>
            <person name="Laucou V."/>
            <person name="Chatelet P."/>
            <person name="Merdinoglu D."/>
            <person name="Delledonne M."/>
            <person name="Pezzotti M."/>
            <person name="Lecharny A."/>
            <person name="Scarpelli C."/>
            <person name="Artiguenave F."/>
            <person name="Pe M.E."/>
            <person name="Valle G."/>
            <person name="Morgante M."/>
            <person name="Caboche M."/>
            <person name="Adam-Blondon A.-F."/>
            <person name="Weissenbach J."/>
            <person name="Quetier F."/>
            <person name="Wincker P."/>
        </authorList>
    </citation>
    <scope>NUCLEOTIDE SEQUENCE [LARGE SCALE GENOMIC DNA]</scope>
    <source>
        <strain evidence="2">cv. Pinot noir / PN40024</strain>
    </source>
</reference>
<dbReference type="HOGENOM" id="CLU_140677_0_0_1"/>
<dbReference type="PaxDb" id="29760-VIT_09s0054g01300.t01"/>
<protein>
    <submittedName>
        <fullName evidence="1">Uncharacterized protein</fullName>
    </submittedName>
</protein>
<keyword evidence="2" id="KW-1185">Reference proteome</keyword>
<evidence type="ECO:0000313" key="2">
    <source>
        <dbReference type="Proteomes" id="UP000009183"/>
    </source>
</evidence>
<evidence type="ECO:0000313" key="1">
    <source>
        <dbReference type="EMBL" id="CCB45031.1"/>
    </source>
</evidence>
<sequence length="132" mass="15081">MIQHQENQDLLIKCISQDLRFCGGRSIAACLIYKSLFQWRSFEVERTSVFDRIIQTIGAAIEVLRASPQSIGFTFLNGQVLGGLDDLRQVEAKYLALVFKQQLTAFLEKIYGMIRDNLKKDFPIAWIVYSGT</sequence>
<dbReference type="AlphaFoldDB" id="F6GYJ5"/>
<organism evidence="1 2">
    <name type="scientific">Vitis vinifera</name>
    <name type="common">Grape</name>
    <dbReference type="NCBI Taxonomy" id="29760"/>
    <lineage>
        <taxon>Eukaryota</taxon>
        <taxon>Viridiplantae</taxon>
        <taxon>Streptophyta</taxon>
        <taxon>Embryophyta</taxon>
        <taxon>Tracheophyta</taxon>
        <taxon>Spermatophyta</taxon>
        <taxon>Magnoliopsida</taxon>
        <taxon>eudicotyledons</taxon>
        <taxon>Gunneridae</taxon>
        <taxon>Pentapetalae</taxon>
        <taxon>rosids</taxon>
        <taxon>Vitales</taxon>
        <taxon>Vitaceae</taxon>
        <taxon>Viteae</taxon>
        <taxon>Vitis</taxon>
    </lineage>
</organism>
<dbReference type="Proteomes" id="UP000009183">
    <property type="component" value="Chromosome 9"/>
</dbReference>
<dbReference type="InParanoid" id="F6GYJ5"/>
<dbReference type="eggNOG" id="KOG0160">
    <property type="taxonomic scope" value="Eukaryota"/>
</dbReference>